<dbReference type="AlphaFoldDB" id="A0A370WYW0"/>
<protein>
    <submittedName>
        <fullName evidence="1">Alpha/beta hydrolase</fullName>
    </submittedName>
</protein>
<proteinExistence type="predicted"/>
<evidence type="ECO:0000313" key="1">
    <source>
        <dbReference type="EMBL" id="RDS81187.1"/>
    </source>
</evidence>
<dbReference type="RefSeq" id="WP_115495742.1">
    <property type="nucleotide sequence ID" value="NZ_QRBE01000006.1"/>
</dbReference>
<accession>A0A370WYW0</accession>
<reference evidence="1 2" key="1">
    <citation type="submission" date="2018-07" db="EMBL/GenBank/DDBJ databases">
        <title>Dyella monticola sp. nov. and Dyella psychrodurans sp. nov. isolated from monsoon evergreen broad-leaved forest soil of Dinghu Mountain, China.</title>
        <authorList>
            <person name="Gao Z."/>
            <person name="Qiu L."/>
        </authorList>
    </citation>
    <scope>NUCLEOTIDE SEQUENCE [LARGE SCALE GENOMIC DNA]</scope>
    <source>
        <strain evidence="1 2">4G-K06</strain>
    </source>
</reference>
<dbReference type="EMBL" id="QRBE01000006">
    <property type="protein sequence ID" value="RDS81187.1"/>
    <property type="molecule type" value="Genomic_DNA"/>
</dbReference>
<keyword evidence="1" id="KW-0378">Hydrolase</keyword>
<name>A0A370WYW0_9GAMM</name>
<dbReference type="Gene3D" id="3.40.50.1820">
    <property type="entry name" value="alpha/beta hydrolase"/>
    <property type="match status" value="1"/>
</dbReference>
<organism evidence="1 2">
    <name type="scientific">Dyella monticola</name>
    <dbReference type="NCBI Taxonomy" id="1927958"/>
    <lineage>
        <taxon>Bacteria</taxon>
        <taxon>Pseudomonadati</taxon>
        <taxon>Pseudomonadota</taxon>
        <taxon>Gammaproteobacteria</taxon>
        <taxon>Lysobacterales</taxon>
        <taxon>Rhodanobacteraceae</taxon>
        <taxon>Dyella</taxon>
    </lineage>
</organism>
<dbReference type="GO" id="GO:0016787">
    <property type="term" value="F:hydrolase activity"/>
    <property type="evidence" value="ECO:0007669"/>
    <property type="project" value="UniProtKB-KW"/>
</dbReference>
<sequence length="175" mass="18620">MPGHVILSHGSDSGPDATKVSVLAELAQSMGWSTERPDFREDDKLGHAASVAPRIARLHERMAACSAPPVLVGSSMGAFVSGLASLELPVAGLFLLATPALIPGNDLAFDVRLDVPTLLVHGWGDEVCPLDEVYEFAGRRQLPLLILDDDHRLGAHIDAISRHFGLFLEQLAASA</sequence>
<evidence type="ECO:0000313" key="2">
    <source>
        <dbReference type="Proteomes" id="UP000254258"/>
    </source>
</evidence>
<dbReference type="Proteomes" id="UP000254258">
    <property type="component" value="Unassembled WGS sequence"/>
</dbReference>
<keyword evidence="2" id="KW-1185">Reference proteome</keyword>
<comment type="caution">
    <text evidence="1">The sequence shown here is derived from an EMBL/GenBank/DDBJ whole genome shotgun (WGS) entry which is preliminary data.</text>
</comment>
<dbReference type="InterPro" id="IPR029058">
    <property type="entry name" value="AB_hydrolase_fold"/>
</dbReference>
<dbReference type="OrthoDB" id="264572at2"/>
<gene>
    <name evidence="1" type="ORF">DWU98_11655</name>
</gene>
<dbReference type="SUPFAM" id="SSF53474">
    <property type="entry name" value="alpha/beta-Hydrolases"/>
    <property type="match status" value="1"/>
</dbReference>